<name>A0A0C9W0F5_9AGAM</name>
<evidence type="ECO:0000256" key="1">
    <source>
        <dbReference type="SAM" id="MobiDB-lite"/>
    </source>
</evidence>
<keyword evidence="4" id="KW-1185">Reference proteome</keyword>
<dbReference type="Proteomes" id="UP000053820">
    <property type="component" value="Unassembled WGS sequence"/>
</dbReference>
<keyword evidence="2" id="KW-0472">Membrane</keyword>
<feature type="region of interest" description="Disordered" evidence="1">
    <location>
        <begin position="1"/>
        <end position="47"/>
    </location>
</feature>
<organism evidence="3 4">
    <name type="scientific">Hydnomerulius pinastri MD-312</name>
    <dbReference type="NCBI Taxonomy" id="994086"/>
    <lineage>
        <taxon>Eukaryota</taxon>
        <taxon>Fungi</taxon>
        <taxon>Dikarya</taxon>
        <taxon>Basidiomycota</taxon>
        <taxon>Agaricomycotina</taxon>
        <taxon>Agaricomycetes</taxon>
        <taxon>Agaricomycetidae</taxon>
        <taxon>Boletales</taxon>
        <taxon>Boletales incertae sedis</taxon>
        <taxon>Leucogyrophana</taxon>
    </lineage>
</organism>
<accession>A0A0C9W0F5</accession>
<feature type="compositionally biased region" description="Polar residues" evidence="1">
    <location>
        <begin position="15"/>
        <end position="26"/>
    </location>
</feature>
<reference evidence="3 4" key="1">
    <citation type="submission" date="2014-04" db="EMBL/GenBank/DDBJ databases">
        <title>Evolutionary Origins and Diversification of the Mycorrhizal Mutualists.</title>
        <authorList>
            <consortium name="DOE Joint Genome Institute"/>
            <consortium name="Mycorrhizal Genomics Consortium"/>
            <person name="Kohler A."/>
            <person name="Kuo A."/>
            <person name="Nagy L.G."/>
            <person name="Floudas D."/>
            <person name="Copeland A."/>
            <person name="Barry K.W."/>
            <person name="Cichocki N."/>
            <person name="Veneault-Fourrey C."/>
            <person name="LaButti K."/>
            <person name="Lindquist E.A."/>
            <person name="Lipzen A."/>
            <person name="Lundell T."/>
            <person name="Morin E."/>
            <person name="Murat C."/>
            <person name="Riley R."/>
            <person name="Ohm R."/>
            <person name="Sun H."/>
            <person name="Tunlid A."/>
            <person name="Henrissat B."/>
            <person name="Grigoriev I.V."/>
            <person name="Hibbett D.S."/>
            <person name="Martin F."/>
        </authorList>
    </citation>
    <scope>NUCLEOTIDE SEQUENCE [LARGE SCALE GENOMIC DNA]</scope>
    <source>
        <strain evidence="3 4">MD-312</strain>
    </source>
</reference>
<gene>
    <name evidence="3" type="ORF">HYDPIDRAFT_28662</name>
</gene>
<dbReference type="HOGENOM" id="CLU_066703_0_0_1"/>
<feature type="transmembrane region" description="Helical" evidence="2">
    <location>
        <begin position="293"/>
        <end position="317"/>
    </location>
</feature>
<keyword evidence="2" id="KW-1133">Transmembrane helix</keyword>
<keyword evidence="2" id="KW-0812">Transmembrane</keyword>
<evidence type="ECO:0000313" key="3">
    <source>
        <dbReference type="EMBL" id="KIJ64225.1"/>
    </source>
</evidence>
<feature type="transmembrane region" description="Helical" evidence="2">
    <location>
        <begin position="323"/>
        <end position="340"/>
    </location>
</feature>
<feature type="compositionally biased region" description="Pro residues" evidence="1">
    <location>
        <begin position="1"/>
        <end position="10"/>
    </location>
</feature>
<evidence type="ECO:0000256" key="2">
    <source>
        <dbReference type="SAM" id="Phobius"/>
    </source>
</evidence>
<evidence type="ECO:0000313" key="4">
    <source>
        <dbReference type="Proteomes" id="UP000053820"/>
    </source>
</evidence>
<proteinExistence type="predicted"/>
<dbReference type="OrthoDB" id="2752889at2759"/>
<protein>
    <submittedName>
        <fullName evidence="3">Uncharacterized protein</fullName>
    </submittedName>
</protein>
<dbReference type="EMBL" id="KN839847">
    <property type="protein sequence ID" value="KIJ64225.1"/>
    <property type="molecule type" value="Genomic_DNA"/>
</dbReference>
<sequence length="390" mass="43394">MATPIYPPSPLLVTRGNSSRSTFSTDTELDDTPYASSSGTTTPEDDDQTFQLGQMLRSILDDKPGTQQAGRRGKMSIETKPRTFTLAITRVKKVARSLAMFKKKVRGIYVTYRQHPSQPQRPEDMSPILISSPLRERFGKRMSLRTHPDESFYSLPNRRLSMQNVSSVNQSDQHAQITSRKFGTVSGTSSTFIKSAFRQQQSSGFSISNFSSIPQATVLSSNPPTPAVEKKVTLEAKDTSYKLGGLVPHLLRILLFVPWCAAVGGALLLFPNQLELVTFRPGYLPSPKGLRRFAHWADCAHQHVMIFFACIAILLWYDKVIGLSFTGALLSRFVYVWSYFSLDRNIPLGEDDQQSVYLLATDLAFAEDSVVVGGLSGENTIIRVHAEEDT</sequence>
<dbReference type="AlphaFoldDB" id="A0A0C9W0F5"/>
<feature type="transmembrane region" description="Helical" evidence="2">
    <location>
        <begin position="250"/>
        <end position="272"/>
    </location>
</feature>